<feature type="region of interest" description="Disordered" evidence="4">
    <location>
        <begin position="1"/>
        <end position="35"/>
    </location>
</feature>
<keyword evidence="7" id="KW-1185">Reference proteome</keyword>
<comment type="subcellular location">
    <subcellularLocation>
        <location evidence="1 2">Nucleus</location>
    </subcellularLocation>
</comment>
<keyword evidence="3" id="KW-0175">Coiled coil</keyword>
<keyword evidence="2" id="KW-0539">Nucleus</keyword>
<dbReference type="GO" id="GO:0003677">
    <property type="term" value="F:DNA binding"/>
    <property type="evidence" value="ECO:0007669"/>
    <property type="project" value="UniProtKB-UniRule"/>
</dbReference>
<gene>
    <name evidence="6" type="primary">Cnig_chr_IV.g15733</name>
    <name evidence="6" type="ORF">B9Z55_015733</name>
</gene>
<comment type="caution">
    <text evidence="6">The sequence shown here is derived from an EMBL/GenBank/DDBJ whole genome shotgun (WGS) entry which is preliminary data.</text>
</comment>
<evidence type="ECO:0000313" key="7">
    <source>
        <dbReference type="Proteomes" id="UP000230233"/>
    </source>
</evidence>
<dbReference type="EMBL" id="PDUG01000004">
    <property type="protein sequence ID" value="PIC36913.1"/>
    <property type="molecule type" value="Genomic_DNA"/>
</dbReference>
<name>A0A2G5UBU2_9PELO</name>
<dbReference type="InterPro" id="IPR009057">
    <property type="entry name" value="Homeodomain-like_sf"/>
</dbReference>
<dbReference type="CDD" id="cd00086">
    <property type="entry name" value="homeodomain"/>
    <property type="match status" value="1"/>
</dbReference>
<dbReference type="OrthoDB" id="10386644at2759"/>
<dbReference type="InterPro" id="IPR001356">
    <property type="entry name" value="HD"/>
</dbReference>
<evidence type="ECO:0000256" key="4">
    <source>
        <dbReference type="SAM" id="MobiDB-lite"/>
    </source>
</evidence>
<accession>A0A2G5UBU2</accession>
<protein>
    <recommendedName>
        <fullName evidence="5">Homeobox domain-containing protein</fullName>
    </recommendedName>
</protein>
<feature type="coiled-coil region" evidence="3">
    <location>
        <begin position="202"/>
        <end position="229"/>
    </location>
</feature>
<sequence>MDNDPYLSPSQSIDNTDDESMDQNENIENSTKFRNSDEKLETLKIHFDQNPFPDDVLIDYIGLLVGATSEVIREWFENQRNEEEIRRQRENSISLKEEYEKRLNLHESFINEEMSEAPPLVSPIATPTSSESNELRRKLRESEQTCDALLQTISEQSKQIEELLKKGAEPPKKSIIDEEENLAKNRKIRDLESKIGILEYSKEAGERKIQELQNILDSEKSENSQKSENPSKLERKNAKIRALTHYIESDLKFQLKEKDQELAENYSTMLKIHKQRVEDKTRNLKISAQFQGFKSMIKKLETRILELQTEHAEFRESVDEPEYVDKLKRKYRKLEANLNDFELENRQLRRRLDKRDRQISQLEEDFAELKKQYDEDIGWFDEEDDELQ</sequence>
<dbReference type="GO" id="GO:0005634">
    <property type="term" value="C:nucleus"/>
    <property type="evidence" value="ECO:0007669"/>
    <property type="project" value="UniProtKB-SubCell"/>
</dbReference>
<evidence type="ECO:0000313" key="6">
    <source>
        <dbReference type="EMBL" id="PIC36913.1"/>
    </source>
</evidence>
<dbReference type="Gene3D" id="1.10.287.1490">
    <property type="match status" value="1"/>
</dbReference>
<proteinExistence type="predicted"/>
<dbReference type="Proteomes" id="UP000230233">
    <property type="component" value="Chromosome IV"/>
</dbReference>
<keyword evidence="2" id="KW-0371">Homeobox</keyword>
<organism evidence="6 7">
    <name type="scientific">Caenorhabditis nigoni</name>
    <dbReference type="NCBI Taxonomy" id="1611254"/>
    <lineage>
        <taxon>Eukaryota</taxon>
        <taxon>Metazoa</taxon>
        <taxon>Ecdysozoa</taxon>
        <taxon>Nematoda</taxon>
        <taxon>Chromadorea</taxon>
        <taxon>Rhabditida</taxon>
        <taxon>Rhabditina</taxon>
        <taxon>Rhabditomorpha</taxon>
        <taxon>Rhabditoidea</taxon>
        <taxon>Rhabditidae</taxon>
        <taxon>Peloderinae</taxon>
        <taxon>Caenorhabditis</taxon>
    </lineage>
</organism>
<dbReference type="PROSITE" id="PS50071">
    <property type="entry name" value="HOMEOBOX_2"/>
    <property type="match status" value="1"/>
</dbReference>
<evidence type="ECO:0000256" key="2">
    <source>
        <dbReference type="PROSITE-ProRule" id="PRU00108"/>
    </source>
</evidence>
<evidence type="ECO:0000259" key="5">
    <source>
        <dbReference type="PROSITE" id="PS50071"/>
    </source>
</evidence>
<dbReference type="SUPFAM" id="SSF46689">
    <property type="entry name" value="Homeodomain-like"/>
    <property type="match status" value="1"/>
</dbReference>
<dbReference type="AlphaFoldDB" id="A0A2G5UBU2"/>
<dbReference type="Gene3D" id="1.10.10.60">
    <property type="entry name" value="Homeodomain-like"/>
    <property type="match status" value="1"/>
</dbReference>
<evidence type="ECO:0000256" key="3">
    <source>
        <dbReference type="SAM" id="Coils"/>
    </source>
</evidence>
<feature type="compositionally biased region" description="Polar residues" evidence="4">
    <location>
        <begin position="23"/>
        <end position="33"/>
    </location>
</feature>
<feature type="DNA-binding region" description="Homeobox" evidence="2">
    <location>
        <begin position="28"/>
        <end position="87"/>
    </location>
</feature>
<feature type="domain" description="Homeobox" evidence="5">
    <location>
        <begin position="26"/>
        <end position="86"/>
    </location>
</feature>
<feature type="coiled-coil region" evidence="3">
    <location>
        <begin position="290"/>
        <end position="372"/>
    </location>
</feature>
<dbReference type="SMART" id="SM00389">
    <property type="entry name" value="HOX"/>
    <property type="match status" value="1"/>
</dbReference>
<reference evidence="7" key="1">
    <citation type="submission" date="2017-10" db="EMBL/GenBank/DDBJ databases">
        <title>Rapid genome shrinkage in a self-fertile nematode reveals novel sperm competition proteins.</title>
        <authorList>
            <person name="Yin D."/>
            <person name="Schwarz E.M."/>
            <person name="Thomas C.G."/>
            <person name="Felde R.L."/>
            <person name="Korf I.F."/>
            <person name="Cutter A.D."/>
            <person name="Schartner C.M."/>
            <person name="Ralston E.J."/>
            <person name="Meyer B.J."/>
            <person name="Haag E.S."/>
        </authorList>
    </citation>
    <scope>NUCLEOTIDE SEQUENCE [LARGE SCALE GENOMIC DNA]</scope>
    <source>
        <strain evidence="7">JU1422</strain>
    </source>
</reference>
<feature type="coiled-coil region" evidence="3">
    <location>
        <begin position="132"/>
        <end position="166"/>
    </location>
</feature>
<evidence type="ECO:0000256" key="1">
    <source>
        <dbReference type="ARBA" id="ARBA00004123"/>
    </source>
</evidence>
<keyword evidence="2" id="KW-0238">DNA-binding</keyword>